<proteinExistence type="predicted"/>
<organism evidence="2 3">
    <name type="scientific">Diversispora epigaea</name>
    <dbReference type="NCBI Taxonomy" id="1348612"/>
    <lineage>
        <taxon>Eukaryota</taxon>
        <taxon>Fungi</taxon>
        <taxon>Fungi incertae sedis</taxon>
        <taxon>Mucoromycota</taxon>
        <taxon>Glomeromycotina</taxon>
        <taxon>Glomeromycetes</taxon>
        <taxon>Diversisporales</taxon>
        <taxon>Diversisporaceae</taxon>
        <taxon>Diversispora</taxon>
    </lineage>
</organism>
<comment type="caution">
    <text evidence="2">The sequence shown here is derived from an EMBL/GenBank/DDBJ whole genome shotgun (WGS) entry which is preliminary data.</text>
</comment>
<gene>
    <name evidence="2" type="ORF">Glove_219g49</name>
</gene>
<dbReference type="EMBL" id="PQFF01000204">
    <property type="protein sequence ID" value="RHZ74840.1"/>
    <property type="molecule type" value="Genomic_DNA"/>
</dbReference>
<name>A0A397IQ55_9GLOM</name>
<accession>A0A397IQ55</accession>
<sequence length="105" mass="13038">MFYIMYLYFYISFLWRPYLERKIDSWEYSVYAHAHTWLMINAHTHAYAMIKAHVPSDKTMRPIRQRGRKEKLFIKLHQDRIREQAQEEDPVKNNEENNKLQKVEY</sequence>
<keyword evidence="3" id="KW-1185">Reference proteome</keyword>
<feature type="region of interest" description="Disordered" evidence="1">
    <location>
        <begin position="81"/>
        <end position="105"/>
    </location>
</feature>
<evidence type="ECO:0000256" key="1">
    <source>
        <dbReference type="SAM" id="MobiDB-lite"/>
    </source>
</evidence>
<reference evidence="2 3" key="1">
    <citation type="submission" date="2018-08" db="EMBL/GenBank/DDBJ databases">
        <title>Genome and evolution of the arbuscular mycorrhizal fungus Diversispora epigaea (formerly Glomus versiforme) and its bacterial endosymbionts.</title>
        <authorList>
            <person name="Sun X."/>
            <person name="Fei Z."/>
            <person name="Harrison M."/>
        </authorList>
    </citation>
    <scope>NUCLEOTIDE SEQUENCE [LARGE SCALE GENOMIC DNA]</scope>
    <source>
        <strain evidence="2 3">IT104</strain>
    </source>
</reference>
<protein>
    <submittedName>
        <fullName evidence="2">Uncharacterized protein</fullName>
    </submittedName>
</protein>
<evidence type="ECO:0000313" key="2">
    <source>
        <dbReference type="EMBL" id="RHZ74840.1"/>
    </source>
</evidence>
<dbReference type="AlphaFoldDB" id="A0A397IQ55"/>
<dbReference type="Proteomes" id="UP000266861">
    <property type="component" value="Unassembled WGS sequence"/>
</dbReference>
<evidence type="ECO:0000313" key="3">
    <source>
        <dbReference type="Proteomes" id="UP000266861"/>
    </source>
</evidence>